<evidence type="ECO:0000256" key="1">
    <source>
        <dbReference type="SAM" id="Phobius"/>
    </source>
</evidence>
<feature type="transmembrane region" description="Helical" evidence="1">
    <location>
        <begin position="12"/>
        <end position="31"/>
    </location>
</feature>
<keyword evidence="1" id="KW-0812">Transmembrane</keyword>
<reference evidence="2 3" key="1">
    <citation type="journal article" date="2016" name="Nat. Commun.">
        <title>Thousands of microbial genomes shed light on interconnected biogeochemical processes in an aquifer system.</title>
        <authorList>
            <person name="Anantharaman K."/>
            <person name="Brown C.T."/>
            <person name="Hug L.A."/>
            <person name="Sharon I."/>
            <person name="Castelle C.J."/>
            <person name="Probst A.J."/>
            <person name="Thomas B.C."/>
            <person name="Singh A."/>
            <person name="Wilkins M.J."/>
            <person name="Karaoz U."/>
            <person name="Brodie E.L."/>
            <person name="Williams K.H."/>
            <person name="Hubbard S.S."/>
            <person name="Banfield J.F."/>
        </authorList>
    </citation>
    <scope>NUCLEOTIDE SEQUENCE [LARGE SCALE GENOMIC DNA]</scope>
</reference>
<sequence>MNLFYFIPKNLLLHEVIHLFATLPFLFIVWKKTKSIKLIILTIFITIIIDIDHILDYFLYYGFSLDFIKFLKADYFSQSGHAYVLFHGWEWLALLVIINMKSMVNIKKKWKTFWFILLFAYTPHLILDSLNVGSFLFYSILYRLFHSFTYLV</sequence>
<organism evidence="2 3">
    <name type="scientific">Candidatus Woesebacteria bacterium RIFCSPLOWO2_01_FULL_39_25</name>
    <dbReference type="NCBI Taxonomy" id="1802521"/>
    <lineage>
        <taxon>Bacteria</taxon>
        <taxon>Candidatus Woeseibacteriota</taxon>
    </lineage>
</organism>
<feature type="transmembrane region" description="Helical" evidence="1">
    <location>
        <begin position="112"/>
        <end position="141"/>
    </location>
</feature>
<feature type="transmembrane region" description="Helical" evidence="1">
    <location>
        <begin position="80"/>
        <end position="100"/>
    </location>
</feature>
<dbReference type="Proteomes" id="UP000176725">
    <property type="component" value="Unassembled WGS sequence"/>
</dbReference>
<dbReference type="STRING" id="1802521.A2893_04490"/>
<dbReference type="AlphaFoldDB" id="A0A1F8BLE0"/>
<evidence type="ECO:0000313" key="2">
    <source>
        <dbReference type="EMBL" id="OGM64884.1"/>
    </source>
</evidence>
<dbReference type="EMBL" id="MGHH01000007">
    <property type="protein sequence ID" value="OGM64884.1"/>
    <property type="molecule type" value="Genomic_DNA"/>
</dbReference>
<comment type="caution">
    <text evidence="2">The sequence shown here is derived from an EMBL/GenBank/DDBJ whole genome shotgun (WGS) entry which is preliminary data.</text>
</comment>
<keyword evidence="1" id="KW-1133">Transmembrane helix</keyword>
<gene>
    <name evidence="2" type="ORF">A2893_04490</name>
</gene>
<evidence type="ECO:0000313" key="3">
    <source>
        <dbReference type="Proteomes" id="UP000176725"/>
    </source>
</evidence>
<name>A0A1F8BLE0_9BACT</name>
<accession>A0A1F8BLE0</accession>
<keyword evidence="1" id="KW-0472">Membrane</keyword>
<proteinExistence type="predicted"/>
<feature type="transmembrane region" description="Helical" evidence="1">
    <location>
        <begin position="38"/>
        <end position="60"/>
    </location>
</feature>
<protein>
    <submittedName>
        <fullName evidence="2">Uncharacterized protein</fullName>
    </submittedName>
</protein>